<dbReference type="Pfam" id="PF00248">
    <property type="entry name" value="Aldo_ket_red"/>
    <property type="match status" value="1"/>
</dbReference>
<feature type="domain" description="NADP-dependent oxidoreductase" evidence="2">
    <location>
        <begin position="411"/>
        <end position="533"/>
    </location>
</feature>
<evidence type="ECO:0000259" key="2">
    <source>
        <dbReference type="Pfam" id="PF00248"/>
    </source>
</evidence>
<gene>
    <name evidence="3" type="ORF">ASPACDRAFT_60171</name>
</gene>
<evidence type="ECO:0000313" key="3">
    <source>
        <dbReference type="EMBL" id="OJK00332.1"/>
    </source>
</evidence>
<dbReference type="InterPro" id="IPR023210">
    <property type="entry name" value="NADP_OxRdtase_dom"/>
</dbReference>
<dbReference type="OMA" id="ASNWVEF"/>
<protein>
    <recommendedName>
        <fullName evidence="2">NADP-dependent oxidoreductase domain-containing protein</fullName>
    </recommendedName>
</protein>
<dbReference type="SUPFAM" id="SSF51430">
    <property type="entry name" value="NAD(P)-linked oxidoreductase"/>
    <property type="match status" value="1"/>
</dbReference>
<dbReference type="GO" id="GO:0016491">
    <property type="term" value="F:oxidoreductase activity"/>
    <property type="evidence" value="ECO:0007669"/>
    <property type="project" value="UniProtKB-KW"/>
</dbReference>
<proteinExistence type="predicted"/>
<dbReference type="InterPro" id="IPR036812">
    <property type="entry name" value="NAD(P)_OxRdtase_dom_sf"/>
</dbReference>
<sequence length="547" mass="62203">MAAVISSYLRYSATDRRSGCPRLSLTFDAKPNIDLEVDISVPITFTITREVDDPERRPCIFHWDPIEDGFGQGSFMLFRRIPVGFFDFDWHPISINPSRLSLLAESSLEPRKVPTSHPCTKELLPGASVSWKVSLPAVYFDSFRPGHYYQTLWVGGQIPLWDWGTLAKYRNRKLDPKSPPLILPSSEKQSLYILDEESDIDDVGALPPSPPLLLASVCQLRGGAPILTLSIAGPATLSRKDYDPSSRLRYAVTATLSYEAAPNISLQEPIVFHTFLFRDVDWRQEGFRLYRKKDGQWQPYEIRGSFTHHRYRFPNPVSKNVGRNEDNDFHALNPGESWSFTRRVTDFPDSVVLGDTFRYCYKGAQLDWWDWGHFQDHKDTVVTIDGKVREPEDNGGRPALVVPASNYVEFTVSSLFPLLREYGIRFYASEQASSSGGRWDPDSEFGKVYRSLYMKPKMLRVLDTWNEVAEKAGISKAELAYRWVAYHSALDRELGDAIIAGASGVEQSDQTLTALEKGPLEDEVVRQIEAIWEVAKEFALLDNFHSR</sequence>
<dbReference type="AlphaFoldDB" id="A0A1L9WVS6"/>
<evidence type="ECO:0000313" key="4">
    <source>
        <dbReference type="Proteomes" id="UP000184546"/>
    </source>
</evidence>
<dbReference type="Proteomes" id="UP000184546">
    <property type="component" value="Unassembled WGS sequence"/>
</dbReference>
<dbReference type="GeneID" id="30977349"/>
<dbReference type="Gene3D" id="3.20.20.100">
    <property type="entry name" value="NADP-dependent oxidoreductase domain"/>
    <property type="match status" value="1"/>
</dbReference>
<dbReference type="VEuPathDB" id="FungiDB:ASPACDRAFT_60171"/>
<organism evidence="3 4">
    <name type="scientific">Aspergillus aculeatus (strain ATCC 16872 / CBS 172.66 / WB 5094)</name>
    <dbReference type="NCBI Taxonomy" id="690307"/>
    <lineage>
        <taxon>Eukaryota</taxon>
        <taxon>Fungi</taxon>
        <taxon>Dikarya</taxon>
        <taxon>Ascomycota</taxon>
        <taxon>Pezizomycotina</taxon>
        <taxon>Eurotiomycetes</taxon>
        <taxon>Eurotiomycetidae</taxon>
        <taxon>Eurotiales</taxon>
        <taxon>Aspergillaceae</taxon>
        <taxon>Aspergillus</taxon>
        <taxon>Aspergillus subgen. Circumdati</taxon>
    </lineage>
</organism>
<dbReference type="OrthoDB" id="4323953at2759"/>
<name>A0A1L9WVS6_ASPA1</name>
<keyword evidence="1" id="KW-0560">Oxidoreductase</keyword>
<dbReference type="RefSeq" id="XP_020056671.1">
    <property type="nucleotide sequence ID" value="XM_020203535.1"/>
</dbReference>
<evidence type="ECO:0000256" key="1">
    <source>
        <dbReference type="ARBA" id="ARBA00023002"/>
    </source>
</evidence>
<keyword evidence="4" id="KW-1185">Reference proteome</keyword>
<reference evidence="4" key="1">
    <citation type="journal article" date="2017" name="Genome Biol.">
        <title>Comparative genomics reveals high biological diversity and specific adaptations in the industrially and medically important fungal genus Aspergillus.</title>
        <authorList>
            <person name="de Vries R.P."/>
            <person name="Riley R."/>
            <person name="Wiebenga A."/>
            <person name="Aguilar-Osorio G."/>
            <person name="Amillis S."/>
            <person name="Uchima C.A."/>
            <person name="Anderluh G."/>
            <person name="Asadollahi M."/>
            <person name="Askin M."/>
            <person name="Barry K."/>
            <person name="Battaglia E."/>
            <person name="Bayram O."/>
            <person name="Benocci T."/>
            <person name="Braus-Stromeyer S.A."/>
            <person name="Caldana C."/>
            <person name="Canovas D."/>
            <person name="Cerqueira G.C."/>
            <person name="Chen F."/>
            <person name="Chen W."/>
            <person name="Choi C."/>
            <person name="Clum A."/>
            <person name="Dos Santos R.A."/>
            <person name="Damasio A.R."/>
            <person name="Diallinas G."/>
            <person name="Emri T."/>
            <person name="Fekete E."/>
            <person name="Flipphi M."/>
            <person name="Freyberg S."/>
            <person name="Gallo A."/>
            <person name="Gournas C."/>
            <person name="Habgood R."/>
            <person name="Hainaut M."/>
            <person name="Harispe M.L."/>
            <person name="Henrissat B."/>
            <person name="Hilden K.S."/>
            <person name="Hope R."/>
            <person name="Hossain A."/>
            <person name="Karabika E."/>
            <person name="Karaffa L."/>
            <person name="Karanyi Z."/>
            <person name="Krasevec N."/>
            <person name="Kuo A."/>
            <person name="Kusch H."/>
            <person name="LaButti K."/>
            <person name="Lagendijk E.L."/>
            <person name="Lapidus A."/>
            <person name="Levasseur A."/>
            <person name="Lindquist E."/>
            <person name="Lipzen A."/>
            <person name="Logrieco A.F."/>
            <person name="MacCabe A."/>
            <person name="Maekelae M.R."/>
            <person name="Malavazi I."/>
            <person name="Melin P."/>
            <person name="Meyer V."/>
            <person name="Mielnichuk N."/>
            <person name="Miskei M."/>
            <person name="Molnar A.P."/>
            <person name="Mule G."/>
            <person name="Ngan C.Y."/>
            <person name="Orejas M."/>
            <person name="Orosz E."/>
            <person name="Ouedraogo J.P."/>
            <person name="Overkamp K.M."/>
            <person name="Park H.-S."/>
            <person name="Perrone G."/>
            <person name="Piumi F."/>
            <person name="Punt P.J."/>
            <person name="Ram A.F."/>
            <person name="Ramon A."/>
            <person name="Rauscher S."/>
            <person name="Record E."/>
            <person name="Riano-Pachon D.M."/>
            <person name="Robert V."/>
            <person name="Roehrig J."/>
            <person name="Ruller R."/>
            <person name="Salamov A."/>
            <person name="Salih N.S."/>
            <person name="Samson R.A."/>
            <person name="Sandor E."/>
            <person name="Sanguinetti M."/>
            <person name="Schuetze T."/>
            <person name="Sepcic K."/>
            <person name="Shelest E."/>
            <person name="Sherlock G."/>
            <person name="Sophianopoulou V."/>
            <person name="Squina F.M."/>
            <person name="Sun H."/>
            <person name="Susca A."/>
            <person name="Todd R.B."/>
            <person name="Tsang A."/>
            <person name="Unkles S.E."/>
            <person name="van de Wiele N."/>
            <person name="van Rossen-Uffink D."/>
            <person name="Oliveira J.V."/>
            <person name="Vesth T.C."/>
            <person name="Visser J."/>
            <person name="Yu J.-H."/>
            <person name="Zhou M."/>
            <person name="Andersen M.R."/>
            <person name="Archer D.B."/>
            <person name="Baker S.E."/>
            <person name="Benoit I."/>
            <person name="Brakhage A.A."/>
            <person name="Braus G.H."/>
            <person name="Fischer R."/>
            <person name="Frisvad J.C."/>
            <person name="Goldman G.H."/>
            <person name="Houbraken J."/>
            <person name="Oakley B."/>
            <person name="Pocsi I."/>
            <person name="Scazzocchio C."/>
            <person name="Seiboth B."/>
            <person name="vanKuyk P.A."/>
            <person name="Wortman J."/>
            <person name="Dyer P.S."/>
            <person name="Grigoriev I.V."/>
        </authorList>
    </citation>
    <scope>NUCLEOTIDE SEQUENCE [LARGE SCALE GENOMIC DNA]</scope>
    <source>
        <strain evidence="4">ATCC 16872 / CBS 172.66 / WB 5094</strain>
    </source>
</reference>
<dbReference type="EMBL" id="KV878976">
    <property type="protein sequence ID" value="OJK00332.1"/>
    <property type="molecule type" value="Genomic_DNA"/>
</dbReference>
<accession>A0A1L9WVS6</accession>